<comment type="caution">
    <text evidence="3">The sequence shown here is derived from an EMBL/GenBank/DDBJ whole genome shotgun (WGS) entry which is preliminary data.</text>
</comment>
<reference evidence="4" key="1">
    <citation type="submission" date="2018-05" db="EMBL/GenBank/DDBJ databases">
        <authorList>
            <person name="Deangelis K."/>
            <person name="Huntemann M."/>
            <person name="Clum A."/>
            <person name="Pillay M."/>
            <person name="Palaniappan K."/>
            <person name="Varghese N."/>
            <person name="Mikhailova N."/>
            <person name="Stamatis D."/>
            <person name="Reddy T."/>
            <person name="Daum C."/>
            <person name="Shapiro N."/>
            <person name="Ivanova N."/>
            <person name="Kyrpides N."/>
            <person name="Woyke T."/>
        </authorList>
    </citation>
    <scope>NUCLEOTIDE SEQUENCE [LARGE SCALE GENOMIC DNA]</scope>
    <source>
        <strain evidence="4">GAS496</strain>
    </source>
</reference>
<evidence type="ECO:0000256" key="1">
    <source>
        <dbReference type="SAM" id="MobiDB-lite"/>
    </source>
</evidence>
<keyword evidence="2" id="KW-1133">Transmembrane helix</keyword>
<keyword evidence="2" id="KW-0812">Transmembrane</keyword>
<protein>
    <submittedName>
        <fullName evidence="3">Uncharacterized protein</fullName>
    </submittedName>
</protein>
<evidence type="ECO:0000256" key="2">
    <source>
        <dbReference type="SAM" id="Phobius"/>
    </source>
</evidence>
<gene>
    <name evidence="3" type="ORF">C8E89_103385</name>
</gene>
<feature type="transmembrane region" description="Helical" evidence="2">
    <location>
        <begin position="60"/>
        <end position="81"/>
    </location>
</feature>
<dbReference type="AlphaFoldDB" id="A0A318HTT4"/>
<keyword evidence="2" id="KW-0472">Membrane</keyword>
<evidence type="ECO:0000313" key="4">
    <source>
        <dbReference type="Proteomes" id="UP000247781"/>
    </source>
</evidence>
<proteinExistence type="predicted"/>
<dbReference type="EMBL" id="QJJU01000003">
    <property type="protein sequence ID" value="PXX11296.1"/>
    <property type="molecule type" value="Genomic_DNA"/>
</dbReference>
<reference evidence="3 4" key="2">
    <citation type="submission" date="2018-06" db="EMBL/GenBank/DDBJ databases">
        <title>Sequencing of bacterial isolates from soil warming experiment in Harvard Forest, Massachusetts, USA.</title>
        <authorList>
            <person name="Deangelis K.PhD."/>
        </authorList>
    </citation>
    <scope>NUCLEOTIDE SEQUENCE [LARGE SCALE GENOMIC DNA]</scope>
    <source>
        <strain evidence="3 4">GAS496</strain>
    </source>
</reference>
<dbReference type="Proteomes" id="UP000247781">
    <property type="component" value="Unassembled WGS sequence"/>
</dbReference>
<accession>A0A318HTT4</accession>
<sequence>MEPHGKRHLYDRDMLGEDLSGRFDYLFEPLDVDESAGNGDDADPHVPEQSDDDNRWFRRIVLTGVVLATLAVAAATVILLLQPAQPSQLTVTPIDATSSSAPVSTAISPTASPALSISMPTTTAQPVPVLPATVSAPAVQTSTARPIVEPQRPPGQEPTTVASEPAHAPMPPAPTTRAPISVSPESRPPFPDQNPPQDNNQRGGLLGGLL</sequence>
<keyword evidence="4" id="KW-1185">Reference proteome</keyword>
<evidence type="ECO:0000313" key="3">
    <source>
        <dbReference type="EMBL" id="PXX11296.1"/>
    </source>
</evidence>
<organism evidence="3 4">
    <name type="scientific">Mycolicibacterium moriokaense</name>
    <dbReference type="NCBI Taxonomy" id="39691"/>
    <lineage>
        <taxon>Bacteria</taxon>
        <taxon>Bacillati</taxon>
        <taxon>Actinomycetota</taxon>
        <taxon>Actinomycetes</taxon>
        <taxon>Mycobacteriales</taxon>
        <taxon>Mycobacteriaceae</taxon>
        <taxon>Mycolicibacterium</taxon>
    </lineage>
</organism>
<feature type="region of interest" description="Disordered" evidence="1">
    <location>
        <begin position="138"/>
        <end position="210"/>
    </location>
</feature>
<name>A0A318HTT4_9MYCO</name>